<dbReference type="InterPro" id="IPR036736">
    <property type="entry name" value="ACP-like_sf"/>
</dbReference>
<evidence type="ECO:0000256" key="2">
    <source>
        <dbReference type="ARBA" id="ARBA00022516"/>
    </source>
</evidence>
<evidence type="ECO:0000256" key="1">
    <source>
        <dbReference type="ARBA" id="ARBA00022450"/>
    </source>
</evidence>
<evidence type="ECO:0000256" key="7">
    <source>
        <dbReference type="SAM" id="MobiDB-lite"/>
    </source>
</evidence>
<accession>A0A7J0CEF6</accession>
<dbReference type="GO" id="GO:0031177">
    <property type="term" value="F:phosphopantetheine binding"/>
    <property type="evidence" value="ECO:0007669"/>
    <property type="project" value="InterPro"/>
</dbReference>
<dbReference type="InterPro" id="IPR009081">
    <property type="entry name" value="PP-bd_ACP"/>
</dbReference>
<gene>
    <name evidence="9" type="ORF">Sfulv_50940</name>
</gene>
<evidence type="ECO:0000313" key="9">
    <source>
        <dbReference type="EMBL" id="GFN00284.1"/>
    </source>
</evidence>
<feature type="compositionally biased region" description="Gly residues" evidence="7">
    <location>
        <begin position="1"/>
        <end position="10"/>
    </location>
</feature>
<dbReference type="GO" id="GO:0000036">
    <property type="term" value="F:acyl carrier activity"/>
    <property type="evidence" value="ECO:0007669"/>
    <property type="project" value="TreeGrafter"/>
</dbReference>
<dbReference type="Proteomes" id="UP000498980">
    <property type="component" value="Unassembled WGS sequence"/>
</dbReference>
<keyword evidence="1" id="KW-0596">Phosphopantetheine</keyword>
<proteinExistence type="predicted"/>
<comment type="caution">
    <text evidence="9">The sequence shown here is derived from an EMBL/GenBank/DDBJ whole genome shotgun (WGS) entry which is preliminary data.</text>
</comment>
<dbReference type="InterPro" id="IPR020806">
    <property type="entry name" value="PKS_PP-bd"/>
</dbReference>
<organism evidence="9 10">
    <name type="scientific">Streptomyces fulvorobeus</name>
    <dbReference type="NCBI Taxonomy" id="284028"/>
    <lineage>
        <taxon>Bacteria</taxon>
        <taxon>Bacillati</taxon>
        <taxon>Actinomycetota</taxon>
        <taxon>Actinomycetes</taxon>
        <taxon>Kitasatosporales</taxon>
        <taxon>Streptomycetaceae</taxon>
        <taxon>Streptomyces</taxon>
    </lineage>
</organism>
<dbReference type="PANTHER" id="PTHR20863:SF76">
    <property type="entry name" value="CARRIER DOMAIN-CONTAINING PROTEIN"/>
    <property type="match status" value="1"/>
</dbReference>
<protein>
    <recommendedName>
        <fullName evidence="8">Carrier domain-containing protein</fullName>
    </recommendedName>
</protein>
<feature type="domain" description="Carrier" evidence="8">
    <location>
        <begin position="42"/>
        <end position="119"/>
    </location>
</feature>
<evidence type="ECO:0000256" key="6">
    <source>
        <dbReference type="ARBA" id="ARBA00023160"/>
    </source>
</evidence>
<dbReference type="PROSITE" id="PS50075">
    <property type="entry name" value="CARRIER"/>
    <property type="match status" value="1"/>
</dbReference>
<dbReference type="PANTHER" id="PTHR20863">
    <property type="entry name" value="ACYL CARRIER PROTEIN"/>
    <property type="match status" value="1"/>
</dbReference>
<keyword evidence="4" id="KW-0276">Fatty acid metabolism</keyword>
<evidence type="ECO:0000256" key="4">
    <source>
        <dbReference type="ARBA" id="ARBA00022832"/>
    </source>
</evidence>
<sequence length="122" mass="13004">MLGATAGGGIEGRRSGGCPAGVEPVSTPRRVPAHTVFRMADFTITEFRDVVSACFGGATGEEIKDSTLDTEFTDLGFDSLTVYEIVLRIQDDFGVSIPDEELDELKTPASLIQHVRGQLTAA</sequence>
<dbReference type="SUPFAM" id="SSF47336">
    <property type="entry name" value="ACP-like"/>
    <property type="match status" value="1"/>
</dbReference>
<dbReference type="EMBL" id="BLWC01000001">
    <property type="protein sequence ID" value="GFN00284.1"/>
    <property type="molecule type" value="Genomic_DNA"/>
</dbReference>
<dbReference type="InterPro" id="IPR003231">
    <property type="entry name" value="ACP"/>
</dbReference>
<keyword evidence="5" id="KW-0443">Lipid metabolism</keyword>
<feature type="region of interest" description="Disordered" evidence="7">
    <location>
        <begin position="1"/>
        <end position="26"/>
    </location>
</feature>
<keyword evidence="10" id="KW-1185">Reference proteome</keyword>
<keyword evidence="3" id="KW-0597">Phosphoprotein</keyword>
<evidence type="ECO:0000259" key="8">
    <source>
        <dbReference type="PROSITE" id="PS50075"/>
    </source>
</evidence>
<dbReference type="SMART" id="SM00823">
    <property type="entry name" value="PKS_PP"/>
    <property type="match status" value="1"/>
</dbReference>
<keyword evidence="6" id="KW-0275">Fatty acid biosynthesis</keyword>
<evidence type="ECO:0000313" key="10">
    <source>
        <dbReference type="Proteomes" id="UP000498980"/>
    </source>
</evidence>
<dbReference type="GO" id="GO:0000035">
    <property type="term" value="F:acyl binding"/>
    <property type="evidence" value="ECO:0007669"/>
    <property type="project" value="TreeGrafter"/>
</dbReference>
<name>A0A7J0CEF6_9ACTN</name>
<dbReference type="GO" id="GO:0017000">
    <property type="term" value="P:antibiotic biosynthetic process"/>
    <property type="evidence" value="ECO:0007669"/>
    <property type="project" value="UniProtKB-ARBA"/>
</dbReference>
<evidence type="ECO:0000256" key="3">
    <source>
        <dbReference type="ARBA" id="ARBA00022553"/>
    </source>
</evidence>
<dbReference type="Pfam" id="PF00550">
    <property type="entry name" value="PP-binding"/>
    <property type="match status" value="1"/>
</dbReference>
<evidence type="ECO:0000256" key="5">
    <source>
        <dbReference type="ARBA" id="ARBA00023098"/>
    </source>
</evidence>
<reference evidence="9 10" key="1">
    <citation type="submission" date="2020-05" db="EMBL/GenBank/DDBJ databases">
        <title>Whole genome shotgun sequence of Streptomyces fulvorobeus NBRC 15897.</title>
        <authorList>
            <person name="Komaki H."/>
            <person name="Tamura T."/>
        </authorList>
    </citation>
    <scope>NUCLEOTIDE SEQUENCE [LARGE SCALE GENOMIC DNA]</scope>
    <source>
        <strain evidence="9 10">NBRC 15897</strain>
    </source>
</reference>
<dbReference type="AlphaFoldDB" id="A0A7J0CEF6"/>
<dbReference type="Gene3D" id="1.10.1200.10">
    <property type="entry name" value="ACP-like"/>
    <property type="match status" value="1"/>
</dbReference>
<keyword evidence="2" id="KW-0444">Lipid biosynthesis</keyword>